<keyword evidence="1" id="KW-0547">Nucleotide-binding</keyword>
<reference evidence="1 2" key="1">
    <citation type="submission" date="2017-10" db="EMBL/GenBank/DDBJ databases">
        <title>Bifidobacterium genomics.</title>
        <authorList>
            <person name="Lugli G.A."/>
            <person name="Milani C."/>
            <person name="Mancabelli L."/>
        </authorList>
    </citation>
    <scope>NUCLEOTIDE SEQUENCE [LARGE SCALE GENOMIC DNA]</scope>
    <source>
        <strain evidence="1 2">1520B</strain>
    </source>
</reference>
<organism evidence="1 2">
    <name type="scientific">Bifidobacterium pseudolongum subsp. globosum</name>
    <dbReference type="NCBI Taxonomy" id="1690"/>
    <lineage>
        <taxon>Bacteria</taxon>
        <taxon>Bacillati</taxon>
        <taxon>Actinomycetota</taxon>
        <taxon>Actinomycetes</taxon>
        <taxon>Bifidobacteriales</taxon>
        <taxon>Bifidobacteriaceae</taxon>
        <taxon>Bifidobacterium</taxon>
    </lineage>
</organism>
<evidence type="ECO:0000313" key="1">
    <source>
        <dbReference type="EMBL" id="PKV05394.1"/>
    </source>
</evidence>
<evidence type="ECO:0000313" key="2">
    <source>
        <dbReference type="Proteomes" id="UP000233762"/>
    </source>
</evidence>
<keyword evidence="1" id="KW-0067">ATP-binding</keyword>
<accession>A0A2N3R7S1</accession>
<keyword evidence="1" id="KW-0378">Hydrolase</keyword>
<dbReference type="EMBL" id="PCHH01000001">
    <property type="protein sequence ID" value="PKV05394.1"/>
    <property type="molecule type" value="Genomic_DNA"/>
</dbReference>
<dbReference type="Proteomes" id="UP000233762">
    <property type="component" value="Unassembled WGS sequence"/>
</dbReference>
<dbReference type="GO" id="GO:0004386">
    <property type="term" value="F:helicase activity"/>
    <property type="evidence" value="ECO:0007669"/>
    <property type="project" value="UniProtKB-KW"/>
</dbReference>
<protein>
    <submittedName>
        <fullName evidence="1">RNA helicase</fullName>
    </submittedName>
</protein>
<sequence length="51" mass="5900">MYYYVGRVESYANLHATQRHDDGKTISLMTADLRLAKPLSTELYRHLTGQN</sequence>
<proteinExistence type="predicted"/>
<name>A0A2N3R7S1_9BIFI</name>
<comment type="caution">
    <text evidence="1">The sequence shown here is derived from an EMBL/GenBank/DDBJ whole genome shotgun (WGS) entry which is preliminary data.</text>
</comment>
<dbReference type="AlphaFoldDB" id="A0A2N3R7S1"/>
<keyword evidence="1" id="KW-0347">Helicase</keyword>
<dbReference type="RefSeq" id="WP_143252337.1">
    <property type="nucleotide sequence ID" value="NZ_PCHH01000001.1"/>
</dbReference>
<gene>
    <name evidence="1" type="ORF">CQR50_0649</name>
</gene>